<dbReference type="GO" id="GO:0005990">
    <property type="term" value="P:lactose catabolic process"/>
    <property type="evidence" value="ECO:0007669"/>
    <property type="project" value="TreeGrafter"/>
</dbReference>
<dbReference type="GO" id="GO:0004565">
    <property type="term" value="F:beta-galactosidase activity"/>
    <property type="evidence" value="ECO:0007669"/>
    <property type="project" value="UniProtKB-EC"/>
</dbReference>
<dbReference type="InterPro" id="IPR036156">
    <property type="entry name" value="Beta-gal/glucu_dom_sf"/>
</dbReference>
<dbReference type="PROSITE" id="PS00608">
    <property type="entry name" value="GLYCOSYL_HYDROL_F2_2"/>
    <property type="match status" value="1"/>
</dbReference>
<dbReference type="SUPFAM" id="SSF49785">
    <property type="entry name" value="Galactose-binding domain-like"/>
    <property type="match status" value="1"/>
</dbReference>
<evidence type="ECO:0000256" key="5">
    <source>
        <dbReference type="ARBA" id="ARBA00022801"/>
    </source>
</evidence>
<dbReference type="PRINTS" id="PR00132">
    <property type="entry name" value="GLHYDRLASE2"/>
</dbReference>
<evidence type="ECO:0000256" key="1">
    <source>
        <dbReference type="ARBA" id="ARBA00001412"/>
    </source>
</evidence>
<dbReference type="Gene3D" id="2.60.120.260">
    <property type="entry name" value="Galactose-binding domain-like"/>
    <property type="match status" value="1"/>
</dbReference>
<dbReference type="GO" id="GO:0009341">
    <property type="term" value="C:beta-galactosidase complex"/>
    <property type="evidence" value="ECO:0007669"/>
    <property type="project" value="InterPro"/>
</dbReference>
<evidence type="ECO:0000259" key="9">
    <source>
        <dbReference type="SMART" id="SM01038"/>
    </source>
</evidence>
<dbReference type="Pfam" id="PF02837">
    <property type="entry name" value="Glyco_hydro_2_N"/>
    <property type="match status" value="1"/>
</dbReference>
<dbReference type="Gene3D" id="3.20.20.80">
    <property type="entry name" value="Glycosidases"/>
    <property type="match status" value="1"/>
</dbReference>
<dbReference type="InterPro" id="IPR006101">
    <property type="entry name" value="Glyco_hydro_2"/>
</dbReference>
<protein>
    <recommendedName>
        <fullName evidence="4 8">Beta-galactosidase</fullName>
        <ecNumber evidence="3 8">3.2.1.23</ecNumber>
    </recommendedName>
    <alternativeName>
        <fullName evidence="7 8">Lactase</fullName>
    </alternativeName>
</protein>
<dbReference type="InterPro" id="IPR006102">
    <property type="entry name" value="Ig-like_GH2"/>
</dbReference>
<dbReference type="EMBL" id="CACRUK010000027">
    <property type="protein sequence ID" value="VYU34101.1"/>
    <property type="molecule type" value="Genomic_DNA"/>
</dbReference>
<sequence>MEFNENVIYEPDCFAIRRMPAHSDHEYYATRKEADGGESSFLTSLNGSWKFAYANNLAEVIEEFYRKDYDSSNWDEIMVPSSIQLFGYDELQYVNAQYPWDGKEAVRGKEIPKKYNPVAMYVHSFAVTGEMLKNRLSLRFDGVESAMALWVNGRFAGYSEDSFTPAEFDITELVCEGENKLAAEVFHFCTGSILESQDFFRMSGIFRDVTLRCMPAHHIYDLKVRQQFQDNLTEAVLKLQWKGAPTQENWQEKESVGAVADTGCKLHVSLYDAKKECVAKTETAYTEAGTELKITAPKLWSAEEPNLYTLYIEVTGYDDTVIEVIKQHIGFRHFAMENGIMCLNGKRIVFRGVNRHELSCKHGRSITKEEIFHDLLIMKQNNINAVRTSHYPNQSYFYELCDELGLYVIDEANLESHADCFLATVGKAPMSETIPGSKAEWRENVLDRANSMYQRDKNHACILIWSCGNESCGGSNLYEMSEFFRKNDSERLVHYEGITFDDAYPDTSDVKSFMYAPAEKLRKYLRESEAATNETAKPVISCEYMHSMGNSTGGMDEYIRLTEEESRYQGGFIWDFIDQSFYLTNKRGEKYLAYGGDFGDRPNDGTFCGNGLLYADRKVTPKMREVKFQYQSVKLLPGKIKVIVKNENLFISLKKYILKVVIATRDGVCAEDTYELQVAPQEEESIDISNLSKKLKITGEFTVTASLLTKEDTAWAKAGYEIAFGQYVGKTETPEEVIEEAEDFELIDGLMNIGVRAGNIKMLFAKEGGGLTSYQVEEKEFIVSVPRPNFWRAPTDNDKGSGMPLRCGCWKTASMYAKTMPAELKETKEGAEISYVYRLFDVAENIPGNECKVTYGIRKDGALTIHMEYEADEKIKIHEMPEFGMLLRIPEQYDKVTYYGYGPEENYWDRRQGSRLGKFHFSVKENLSEYLAPQESGGRSGVREAVIEDENGYGLRISAKEMDFSALPYTPHELENARHLYELPDSEYTILRPSLHQMGVGGDDSWLSKPHPQYRMEQPGKYEFTFTIKGGEKLETDKQNYADHLCR</sequence>
<dbReference type="Pfam" id="PF02929">
    <property type="entry name" value="Bgal_small_N"/>
    <property type="match status" value="1"/>
</dbReference>
<dbReference type="AlphaFoldDB" id="A0A6N3E5X6"/>
<dbReference type="InterPro" id="IPR023232">
    <property type="entry name" value="Glyco_hydro_2_AS"/>
</dbReference>
<dbReference type="SUPFAM" id="SSF49303">
    <property type="entry name" value="beta-Galactosidase/glucuronidase domain"/>
    <property type="match status" value="2"/>
</dbReference>
<dbReference type="SUPFAM" id="SSF51445">
    <property type="entry name" value="(Trans)glycosidases"/>
    <property type="match status" value="1"/>
</dbReference>
<dbReference type="Pfam" id="PF00703">
    <property type="entry name" value="Glyco_hydro_2"/>
    <property type="match status" value="1"/>
</dbReference>
<evidence type="ECO:0000256" key="8">
    <source>
        <dbReference type="RuleBase" id="RU361154"/>
    </source>
</evidence>
<evidence type="ECO:0000256" key="2">
    <source>
        <dbReference type="ARBA" id="ARBA00007401"/>
    </source>
</evidence>
<dbReference type="InterPro" id="IPR011013">
    <property type="entry name" value="Gal_mutarotase_sf_dom"/>
</dbReference>
<feature type="domain" description="Beta galactosidase small chain/" evidence="9">
    <location>
        <begin position="754"/>
        <end position="1029"/>
    </location>
</feature>
<dbReference type="InterPro" id="IPR032312">
    <property type="entry name" value="LacZ_4"/>
</dbReference>
<dbReference type="InterPro" id="IPR017853">
    <property type="entry name" value="GH"/>
</dbReference>
<reference evidence="10" key="1">
    <citation type="submission" date="2019-11" db="EMBL/GenBank/DDBJ databases">
        <authorList>
            <person name="Feng L."/>
        </authorList>
    </citation>
    <scope>NUCLEOTIDE SEQUENCE</scope>
    <source>
        <strain evidence="10">RgnavusLFYP19</strain>
    </source>
</reference>
<evidence type="ECO:0000313" key="10">
    <source>
        <dbReference type="EMBL" id="VYU34101.1"/>
    </source>
</evidence>
<comment type="catalytic activity">
    <reaction evidence="1 8">
        <text>Hydrolysis of terminal non-reducing beta-D-galactose residues in beta-D-galactosides.</text>
        <dbReference type="EC" id="3.2.1.23"/>
    </reaction>
</comment>
<dbReference type="PANTHER" id="PTHR46323">
    <property type="entry name" value="BETA-GALACTOSIDASE"/>
    <property type="match status" value="1"/>
</dbReference>
<evidence type="ECO:0000256" key="7">
    <source>
        <dbReference type="ARBA" id="ARBA00032230"/>
    </source>
</evidence>
<proteinExistence type="inferred from homology"/>
<dbReference type="Gene3D" id="2.70.98.10">
    <property type="match status" value="1"/>
</dbReference>
<dbReference type="Pfam" id="PF16353">
    <property type="entry name" value="LacZ_4"/>
    <property type="match status" value="1"/>
</dbReference>
<dbReference type="RefSeq" id="WP_156729768.1">
    <property type="nucleotide sequence ID" value="NZ_CACRUK010000027.1"/>
</dbReference>
<dbReference type="PROSITE" id="PS00719">
    <property type="entry name" value="GLYCOSYL_HYDROL_F2_1"/>
    <property type="match status" value="1"/>
</dbReference>
<organism evidence="10">
    <name type="scientific">Mediterraneibacter gnavus</name>
    <name type="common">Ruminococcus gnavus</name>
    <dbReference type="NCBI Taxonomy" id="33038"/>
    <lineage>
        <taxon>Bacteria</taxon>
        <taxon>Bacillati</taxon>
        <taxon>Bacillota</taxon>
        <taxon>Clostridia</taxon>
        <taxon>Lachnospirales</taxon>
        <taxon>Lachnospiraceae</taxon>
        <taxon>Mediterraneibacter</taxon>
    </lineage>
</organism>
<dbReference type="Gene3D" id="2.60.40.10">
    <property type="entry name" value="Immunoglobulins"/>
    <property type="match status" value="2"/>
</dbReference>
<dbReference type="PANTHER" id="PTHR46323:SF2">
    <property type="entry name" value="BETA-GALACTOSIDASE"/>
    <property type="match status" value="1"/>
</dbReference>
<evidence type="ECO:0000256" key="3">
    <source>
        <dbReference type="ARBA" id="ARBA00012756"/>
    </source>
</evidence>
<dbReference type="SUPFAM" id="SSF74650">
    <property type="entry name" value="Galactose mutarotase-like"/>
    <property type="match status" value="1"/>
</dbReference>
<gene>
    <name evidence="10" type="primary">cbgA</name>
    <name evidence="10" type="ORF">RGLFYP19_01947</name>
</gene>
<dbReference type="InterPro" id="IPR008979">
    <property type="entry name" value="Galactose-bd-like_sf"/>
</dbReference>
<evidence type="ECO:0000256" key="6">
    <source>
        <dbReference type="ARBA" id="ARBA00023295"/>
    </source>
</evidence>
<dbReference type="Pfam" id="PF02836">
    <property type="entry name" value="Glyco_hydro_2_C"/>
    <property type="match status" value="1"/>
</dbReference>
<dbReference type="InterPro" id="IPR050347">
    <property type="entry name" value="Bact_Beta-galactosidase"/>
</dbReference>
<dbReference type="GO" id="GO:0030246">
    <property type="term" value="F:carbohydrate binding"/>
    <property type="evidence" value="ECO:0007669"/>
    <property type="project" value="InterPro"/>
</dbReference>
<keyword evidence="5 8" id="KW-0378">Hydrolase</keyword>
<comment type="similarity">
    <text evidence="2 8">Belongs to the glycosyl hydrolase 2 family.</text>
</comment>
<dbReference type="SMART" id="SM01038">
    <property type="entry name" value="Bgal_small_N"/>
    <property type="match status" value="1"/>
</dbReference>
<dbReference type="InterPro" id="IPR004199">
    <property type="entry name" value="B-gal_small/dom_5"/>
</dbReference>
<dbReference type="InterPro" id="IPR006103">
    <property type="entry name" value="Glyco_hydro_2_cat"/>
</dbReference>
<dbReference type="InterPro" id="IPR013783">
    <property type="entry name" value="Ig-like_fold"/>
</dbReference>
<dbReference type="EC" id="3.2.1.23" evidence="3 8"/>
<keyword evidence="6 8" id="KW-0326">Glycosidase</keyword>
<accession>A0A6N3E5X6</accession>
<dbReference type="InterPro" id="IPR006104">
    <property type="entry name" value="Glyco_hydro_2_N"/>
</dbReference>
<name>A0A6N3E5X6_MEDGN</name>
<evidence type="ECO:0000256" key="4">
    <source>
        <dbReference type="ARBA" id="ARBA00013303"/>
    </source>
</evidence>
<dbReference type="InterPro" id="IPR023230">
    <property type="entry name" value="Glyco_hydro_2_CS"/>
</dbReference>
<dbReference type="InterPro" id="IPR014718">
    <property type="entry name" value="GH-type_carb-bd"/>
</dbReference>